<accession>A0A7T7I123</accession>
<keyword evidence="3" id="KW-0378">Hydrolase</keyword>
<protein>
    <submittedName>
        <fullName evidence="3">Alpha/beta hydrolase</fullName>
    </submittedName>
</protein>
<dbReference type="Gene3D" id="3.40.50.1820">
    <property type="entry name" value="alpha/beta hydrolase"/>
    <property type="match status" value="1"/>
</dbReference>
<dbReference type="PANTHER" id="PTHR37017">
    <property type="entry name" value="AB HYDROLASE-1 DOMAIN-CONTAINING PROTEIN-RELATED"/>
    <property type="match status" value="1"/>
</dbReference>
<dbReference type="SUPFAM" id="SSF53474">
    <property type="entry name" value="alpha/beta-Hydrolases"/>
    <property type="match status" value="1"/>
</dbReference>
<dbReference type="RefSeq" id="WP_200393951.1">
    <property type="nucleotide sequence ID" value="NZ_CP066831.1"/>
</dbReference>
<dbReference type="GO" id="GO:0016787">
    <property type="term" value="F:hydrolase activity"/>
    <property type="evidence" value="ECO:0007669"/>
    <property type="project" value="UniProtKB-KW"/>
</dbReference>
<dbReference type="InterPro" id="IPR029058">
    <property type="entry name" value="AB_hydrolase_fold"/>
</dbReference>
<evidence type="ECO:0000259" key="2">
    <source>
        <dbReference type="Pfam" id="PF12697"/>
    </source>
</evidence>
<evidence type="ECO:0000256" key="1">
    <source>
        <dbReference type="SAM" id="SignalP"/>
    </source>
</evidence>
<evidence type="ECO:0000313" key="3">
    <source>
        <dbReference type="EMBL" id="QQM38787.1"/>
    </source>
</evidence>
<proteinExistence type="predicted"/>
<organism evidence="3 4">
    <name type="scientific">Streptomyces liliifuscus</name>
    <dbReference type="NCBI Taxonomy" id="2797636"/>
    <lineage>
        <taxon>Bacteria</taxon>
        <taxon>Bacillati</taxon>
        <taxon>Actinomycetota</taxon>
        <taxon>Actinomycetes</taxon>
        <taxon>Kitasatosporales</taxon>
        <taxon>Streptomycetaceae</taxon>
        <taxon>Streptomyces</taxon>
    </lineage>
</organism>
<dbReference type="InterPro" id="IPR000073">
    <property type="entry name" value="AB_hydrolase_1"/>
</dbReference>
<reference evidence="3 4" key="1">
    <citation type="submission" date="2020-12" db="EMBL/GenBank/DDBJ databases">
        <title>A novel species.</title>
        <authorList>
            <person name="Li K."/>
        </authorList>
    </citation>
    <scope>NUCLEOTIDE SEQUENCE [LARGE SCALE GENOMIC DNA]</scope>
    <source>
        <strain evidence="3 4">ZYC-3</strain>
    </source>
</reference>
<keyword evidence="1" id="KW-0732">Signal</keyword>
<feature type="chain" id="PRO_5032821462" evidence="1">
    <location>
        <begin position="31"/>
        <end position="279"/>
    </location>
</feature>
<feature type="signal peptide" evidence="1">
    <location>
        <begin position="1"/>
        <end position="30"/>
    </location>
</feature>
<dbReference type="KEGG" id="slf:JEQ17_04410"/>
<feature type="domain" description="AB hydrolase-1" evidence="2">
    <location>
        <begin position="44"/>
        <end position="267"/>
    </location>
</feature>
<keyword evidence="4" id="KW-1185">Reference proteome</keyword>
<evidence type="ECO:0000313" key="4">
    <source>
        <dbReference type="Proteomes" id="UP000595636"/>
    </source>
</evidence>
<dbReference type="EMBL" id="CP066831">
    <property type="protein sequence ID" value="QQM38787.1"/>
    <property type="molecule type" value="Genomic_DNA"/>
</dbReference>
<gene>
    <name evidence="3" type="ORF">JEQ17_04410</name>
</gene>
<name>A0A7T7I123_9ACTN</name>
<dbReference type="InterPro" id="IPR052897">
    <property type="entry name" value="Sec-Metab_Biosynth_Hydrolase"/>
</dbReference>
<dbReference type="PANTHER" id="PTHR37017:SF11">
    <property type="entry name" value="ESTERASE_LIPASE_THIOESTERASE DOMAIN-CONTAINING PROTEIN"/>
    <property type="match status" value="1"/>
</dbReference>
<sequence>MRKKVVRQGIVAAGTAGAAAAVLLTTSASAAPTSTPKDAAKPTVVLVHGGFADASASWNDVIKQLQKEGYPVVAPANPLRGLPTDAPYLASVLKSVKGPVILAGHSYGGAVITNAAAGNPNVKALVYVAAFVPDKGEQVGELLGKYPGSEIPDAVDPVPFPNPDGSTGSDLYLKAGKFRSAFAGDLPVSVTNVMQAAQRPFSASSLTDVTQAAAWRTIPSWGLVATSDKAIPPALQRFEYQRAHARGTVEVRGASHSVMISHPEAVTKLIERADRGTRR</sequence>
<dbReference type="AlphaFoldDB" id="A0A7T7I123"/>
<dbReference type="Proteomes" id="UP000595636">
    <property type="component" value="Chromosome"/>
</dbReference>
<dbReference type="Pfam" id="PF12697">
    <property type="entry name" value="Abhydrolase_6"/>
    <property type="match status" value="1"/>
</dbReference>